<name>A0A087T5W5_STEMI</name>
<dbReference type="Pfam" id="PF00067">
    <property type="entry name" value="p450"/>
    <property type="match status" value="1"/>
</dbReference>
<dbReference type="Gene3D" id="1.10.630.10">
    <property type="entry name" value="Cytochrome P450"/>
    <property type="match status" value="1"/>
</dbReference>
<keyword evidence="2" id="KW-0349">Heme</keyword>
<evidence type="ECO:0000256" key="4">
    <source>
        <dbReference type="ARBA" id="ARBA00023002"/>
    </source>
</evidence>
<dbReference type="GO" id="GO:0042448">
    <property type="term" value="P:progesterone metabolic process"/>
    <property type="evidence" value="ECO:0007669"/>
    <property type="project" value="TreeGrafter"/>
</dbReference>
<keyword evidence="3" id="KW-0479">Metal-binding</keyword>
<dbReference type="OMA" id="FRIWMGA"/>
<reference evidence="7 8" key="1">
    <citation type="submission" date="2013-11" db="EMBL/GenBank/DDBJ databases">
        <title>Genome sequencing of Stegodyphus mimosarum.</title>
        <authorList>
            <person name="Bechsgaard J."/>
        </authorList>
    </citation>
    <scope>NUCLEOTIDE SEQUENCE [LARGE SCALE GENOMIC DNA]</scope>
</reference>
<dbReference type="GO" id="GO:0042446">
    <property type="term" value="P:hormone biosynthetic process"/>
    <property type="evidence" value="ECO:0007669"/>
    <property type="project" value="TreeGrafter"/>
</dbReference>
<dbReference type="GO" id="GO:0004508">
    <property type="term" value="F:steroid 17-alpha-monooxygenase activity"/>
    <property type="evidence" value="ECO:0007669"/>
    <property type="project" value="TreeGrafter"/>
</dbReference>
<dbReference type="EMBL" id="KK113578">
    <property type="protein sequence ID" value="KFM60504.1"/>
    <property type="molecule type" value="Genomic_DNA"/>
</dbReference>
<dbReference type="PANTHER" id="PTHR24289">
    <property type="entry name" value="STEROID 17-ALPHA-HYDROXYLASE/17,20 LYASE"/>
    <property type="match status" value="1"/>
</dbReference>
<sequence>MSRLRRLGSNPLPPGPMGLPILGYLPFLGKDYHLTLTNLGKKFGSVYQIYLGAKRVVVINDHNLIRHAFKQPVFSGRPDTELTKILQGYGK</sequence>
<dbReference type="InterPro" id="IPR036396">
    <property type="entry name" value="Cyt_P450_sf"/>
</dbReference>
<keyword evidence="4" id="KW-0560">Oxidoreductase</keyword>
<feature type="non-terminal residue" evidence="7">
    <location>
        <position position="91"/>
    </location>
</feature>
<dbReference type="InterPro" id="IPR001128">
    <property type="entry name" value="Cyt_P450"/>
</dbReference>
<organism evidence="7 8">
    <name type="scientific">Stegodyphus mimosarum</name>
    <name type="common">African social velvet spider</name>
    <dbReference type="NCBI Taxonomy" id="407821"/>
    <lineage>
        <taxon>Eukaryota</taxon>
        <taxon>Metazoa</taxon>
        <taxon>Ecdysozoa</taxon>
        <taxon>Arthropoda</taxon>
        <taxon>Chelicerata</taxon>
        <taxon>Arachnida</taxon>
        <taxon>Araneae</taxon>
        <taxon>Araneomorphae</taxon>
        <taxon>Entelegynae</taxon>
        <taxon>Eresoidea</taxon>
        <taxon>Eresidae</taxon>
        <taxon>Stegodyphus</taxon>
    </lineage>
</organism>
<dbReference type="OrthoDB" id="1055148at2759"/>
<keyword evidence="5" id="KW-0408">Iron</keyword>
<keyword evidence="8" id="KW-1185">Reference proteome</keyword>
<dbReference type="STRING" id="407821.A0A087T5W5"/>
<dbReference type="GO" id="GO:0020037">
    <property type="term" value="F:heme binding"/>
    <property type="evidence" value="ECO:0007669"/>
    <property type="project" value="InterPro"/>
</dbReference>
<dbReference type="PANTHER" id="PTHR24289:SF1">
    <property type="entry name" value="STEROID 17-ALPHA-HYDROXYLASE_17,20 LYASE"/>
    <property type="match status" value="1"/>
</dbReference>
<evidence type="ECO:0000256" key="1">
    <source>
        <dbReference type="ARBA" id="ARBA00010617"/>
    </source>
</evidence>
<dbReference type="GO" id="GO:0005506">
    <property type="term" value="F:iron ion binding"/>
    <property type="evidence" value="ECO:0007669"/>
    <property type="project" value="InterPro"/>
</dbReference>
<dbReference type="SUPFAM" id="SSF48264">
    <property type="entry name" value="Cytochrome P450"/>
    <property type="match status" value="1"/>
</dbReference>
<protein>
    <submittedName>
        <fullName evidence="7">Cytochrome P450 18a1</fullName>
    </submittedName>
</protein>
<evidence type="ECO:0000256" key="6">
    <source>
        <dbReference type="ARBA" id="ARBA00023033"/>
    </source>
</evidence>
<accession>A0A087T5W5</accession>
<evidence type="ECO:0000256" key="2">
    <source>
        <dbReference type="ARBA" id="ARBA00022617"/>
    </source>
</evidence>
<proteinExistence type="inferred from homology"/>
<dbReference type="Proteomes" id="UP000054359">
    <property type="component" value="Unassembled WGS sequence"/>
</dbReference>
<evidence type="ECO:0000256" key="3">
    <source>
        <dbReference type="ARBA" id="ARBA00022723"/>
    </source>
</evidence>
<evidence type="ECO:0000313" key="7">
    <source>
        <dbReference type="EMBL" id="KFM60504.1"/>
    </source>
</evidence>
<dbReference type="AlphaFoldDB" id="A0A087T5W5"/>
<evidence type="ECO:0000313" key="8">
    <source>
        <dbReference type="Proteomes" id="UP000054359"/>
    </source>
</evidence>
<comment type="similarity">
    <text evidence="1">Belongs to the cytochrome P450 family.</text>
</comment>
<keyword evidence="6" id="KW-0503">Monooxygenase</keyword>
<evidence type="ECO:0000256" key="5">
    <source>
        <dbReference type="ARBA" id="ARBA00023004"/>
    </source>
</evidence>
<gene>
    <name evidence="7" type="ORF">X975_10208</name>
</gene>